<sequence>MKDSDFTDAYDPSTDQWRQVENFAKLLPQGGLFSGVGQDGMPCIFDVTMDAIYRYDDVPFGYKRTPVQSHRMCSPGWSEGEYVSSCVSMEGKIYALLVYRKMYYPDEVSDVHYRSSEAVLVTRRSDYYRSSRWGVEIGCSTSASSSSSSAPFLSIFKPPIFVHLKDLPPSIEYLCPTSHLVSVEL</sequence>
<accession>A0ABD1XT79</accession>
<name>A0ABD1XT79_9MARC</name>
<evidence type="ECO:0000313" key="1">
    <source>
        <dbReference type="EMBL" id="KAL2611984.1"/>
    </source>
</evidence>
<proteinExistence type="predicted"/>
<protein>
    <submittedName>
        <fullName evidence="1">Uncharacterized protein</fullName>
    </submittedName>
</protein>
<comment type="caution">
    <text evidence="1">The sequence shown here is derived from an EMBL/GenBank/DDBJ whole genome shotgun (WGS) entry which is preliminary data.</text>
</comment>
<dbReference type="Proteomes" id="UP001605036">
    <property type="component" value="Unassembled WGS sequence"/>
</dbReference>
<reference evidence="1 2" key="1">
    <citation type="submission" date="2024-09" db="EMBL/GenBank/DDBJ databases">
        <title>Chromosome-scale assembly of Riccia fluitans.</title>
        <authorList>
            <person name="Paukszto L."/>
            <person name="Sawicki J."/>
            <person name="Karawczyk K."/>
            <person name="Piernik-Szablinska J."/>
            <person name="Szczecinska M."/>
            <person name="Mazdziarz M."/>
        </authorList>
    </citation>
    <scope>NUCLEOTIDE SEQUENCE [LARGE SCALE GENOMIC DNA]</scope>
    <source>
        <strain evidence="1">Rf_01</strain>
        <tissue evidence="1">Aerial parts of the thallus</tissue>
    </source>
</reference>
<keyword evidence="2" id="KW-1185">Reference proteome</keyword>
<evidence type="ECO:0000313" key="2">
    <source>
        <dbReference type="Proteomes" id="UP001605036"/>
    </source>
</evidence>
<gene>
    <name evidence="1" type="ORF">R1flu_023676</name>
</gene>
<organism evidence="1 2">
    <name type="scientific">Riccia fluitans</name>
    <dbReference type="NCBI Taxonomy" id="41844"/>
    <lineage>
        <taxon>Eukaryota</taxon>
        <taxon>Viridiplantae</taxon>
        <taxon>Streptophyta</taxon>
        <taxon>Embryophyta</taxon>
        <taxon>Marchantiophyta</taxon>
        <taxon>Marchantiopsida</taxon>
        <taxon>Marchantiidae</taxon>
        <taxon>Marchantiales</taxon>
        <taxon>Ricciaceae</taxon>
        <taxon>Riccia</taxon>
    </lineage>
</organism>
<dbReference type="AlphaFoldDB" id="A0ABD1XT79"/>
<dbReference type="EMBL" id="JBHFFA010000007">
    <property type="protein sequence ID" value="KAL2611984.1"/>
    <property type="molecule type" value="Genomic_DNA"/>
</dbReference>